<comment type="caution">
    <text evidence="3">The sequence shown here is derived from an EMBL/GenBank/DDBJ whole genome shotgun (WGS) entry which is preliminary data.</text>
</comment>
<evidence type="ECO:0000313" key="4">
    <source>
        <dbReference type="Proteomes" id="UP001139103"/>
    </source>
</evidence>
<evidence type="ECO:0000313" key="3">
    <source>
        <dbReference type="EMBL" id="MCC9627231.1"/>
    </source>
</evidence>
<keyword evidence="2" id="KW-0472">Membrane</keyword>
<name>A0A9X1MI69_9BACT</name>
<keyword evidence="4" id="KW-1185">Reference proteome</keyword>
<feature type="compositionally biased region" description="Low complexity" evidence="1">
    <location>
        <begin position="89"/>
        <end position="117"/>
    </location>
</feature>
<dbReference type="RefSeq" id="WP_230215211.1">
    <property type="nucleotide sequence ID" value="NZ_JAJKFT010000002.1"/>
</dbReference>
<proteinExistence type="predicted"/>
<gene>
    <name evidence="3" type="ORF">LOC68_02310</name>
</gene>
<feature type="region of interest" description="Disordered" evidence="1">
    <location>
        <begin position="89"/>
        <end position="129"/>
    </location>
</feature>
<evidence type="ECO:0008006" key="5">
    <source>
        <dbReference type="Google" id="ProtNLM"/>
    </source>
</evidence>
<accession>A0A9X1MI69</accession>
<reference evidence="3" key="1">
    <citation type="submission" date="2021-11" db="EMBL/GenBank/DDBJ databases">
        <title>Genome sequence.</title>
        <authorList>
            <person name="Sun Q."/>
        </authorList>
    </citation>
    <scope>NUCLEOTIDE SEQUENCE</scope>
    <source>
        <strain evidence="3">JC732</strain>
    </source>
</reference>
<keyword evidence="2" id="KW-1133">Transmembrane helix</keyword>
<dbReference type="AlphaFoldDB" id="A0A9X1MI69"/>
<feature type="region of interest" description="Disordered" evidence="1">
    <location>
        <begin position="161"/>
        <end position="196"/>
    </location>
</feature>
<feature type="transmembrane region" description="Helical" evidence="2">
    <location>
        <begin position="131"/>
        <end position="153"/>
    </location>
</feature>
<dbReference type="EMBL" id="JAJKFT010000002">
    <property type="protein sequence ID" value="MCC9627231.1"/>
    <property type="molecule type" value="Genomic_DNA"/>
</dbReference>
<organism evidence="3 4">
    <name type="scientific">Blastopirellula sediminis</name>
    <dbReference type="NCBI Taxonomy" id="2894196"/>
    <lineage>
        <taxon>Bacteria</taxon>
        <taxon>Pseudomonadati</taxon>
        <taxon>Planctomycetota</taxon>
        <taxon>Planctomycetia</taxon>
        <taxon>Pirellulales</taxon>
        <taxon>Pirellulaceae</taxon>
        <taxon>Blastopirellula</taxon>
    </lineage>
</organism>
<keyword evidence="2" id="KW-0812">Transmembrane</keyword>
<sequence length="778" mass="85205">MTPEAEIQWKLLGISPAEYPPSLYRLLELPLFTSDPAAIEAAYQRQIARVQPYISGPDVVQCVDLLNKLQQARTTLLDSTTKAAYDAALQQARPSAPSSPAAASQPKAAPSPRPNSARPKKQPPKRKEMPVAARMGLMAVLFVVTVVMTVAFLRPEAFGIGGKPTDVATSETPQPEPTIVAAPATPEVSPKPAPTPVFSPPKLPQATTLSEAQGRLDFPHDQPVDLGMFFESQYVIDGSWRKVGSGLQPNGEHGAKLEFEQAAQNFDVLFLCSGAGDGVSLCANGATFWRDAYLFKIGFLDDPKTVAASASDVKFAPDSPPISTLNDLFVMGLSQRGPMRQVILFPDAMASRSLSMAVSRPKDVAGGKLQFVGSGKVTILKTLFIARDANNNGLMPEADIVKLKQEMLGIGPSAVSVAMPPAAAMVPHSKFAPGGVWEPVDKNDFSPKHDQFDMVTYLMKFAELRPLVLKALQVPPQERQKYPVSEKVFKAKDAAKKVYQGYLNGPKERKDHDAFFVDAIDAVLDMRADPDESAGLLELVIEDSERARNFPHQLMAGMVKARLFQLDAKTIEYRTVHRYLLLQNGHLPDQNANRLYGLHYCLGNARHRLQTAPEEANGYLELIWVNCLLLRQFKLYQDEALNLMNQVDATFAAPAALSAAHQRLQQNPDDRYVNHALGIIHCLVLDDWDVGLPMLAKSAEYPYSRAARLELGDSSTGEQQLAIAEAWYSCKGIVGDGRRDAVLKHAREWFERAEPNLTGLAKKKAELGIKESTPKGNN</sequence>
<dbReference type="InterPro" id="IPR036869">
    <property type="entry name" value="J_dom_sf"/>
</dbReference>
<dbReference type="Proteomes" id="UP001139103">
    <property type="component" value="Unassembled WGS sequence"/>
</dbReference>
<evidence type="ECO:0000256" key="2">
    <source>
        <dbReference type="SAM" id="Phobius"/>
    </source>
</evidence>
<protein>
    <recommendedName>
        <fullName evidence="5">J domain-containing protein</fullName>
    </recommendedName>
</protein>
<dbReference type="SUPFAM" id="SSF46565">
    <property type="entry name" value="Chaperone J-domain"/>
    <property type="match status" value="1"/>
</dbReference>
<evidence type="ECO:0000256" key="1">
    <source>
        <dbReference type="SAM" id="MobiDB-lite"/>
    </source>
</evidence>